<dbReference type="InParanoid" id="Q56VZ8"/>
<protein>
    <submittedName>
        <fullName evidence="2">Transmembrane protein</fullName>
    </submittedName>
</protein>
<dbReference type="Bgee" id="WBGene00044257">
    <property type="expression patterns" value="Expressed in larva and 1 other cell type or tissue"/>
</dbReference>
<gene>
    <name evidence="2" type="ORF">CELE_Y45F10D.16</name>
    <name evidence="2 4" type="ORF">Y45F10D.16</name>
</gene>
<dbReference type="GeneID" id="3564927"/>
<sequence length="72" mass="8157">MNSTANSGLQTVVRGEGYLLAHLFFVVPVIVLQVQYIMSVIRRRRLKKQFRAVIRNNDRSPANPDGISDKSD</sequence>
<keyword evidence="1" id="KW-1133">Transmembrane helix</keyword>
<keyword evidence="3" id="KW-1185">Reference proteome</keyword>
<dbReference type="OrthoDB" id="5823783at2759"/>
<name>Q56VZ8_CAEEL</name>
<dbReference type="SMR" id="Q56VZ8"/>
<proteinExistence type="predicted"/>
<dbReference type="HOGENOM" id="CLU_2724511_0_0_1"/>
<evidence type="ECO:0000313" key="2">
    <source>
        <dbReference type="EMBL" id="CAI79274.1"/>
    </source>
</evidence>
<dbReference type="UCSC" id="Y45F10D.16">
    <property type="organism name" value="c. elegans"/>
</dbReference>
<dbReference type="CTD" id="3564927"/>
<evidence type="ECO:0000313" key="4">
    <source>
        <dbReference type="WormBase" id="Y45F10D.16"/>
    </source>
</evidence>
<dbReference type="KEGG" id="cel:CELE_Y45F10D.16"/>
<accession>Q56VZ8</accession>
<evidence type="ECO:0000256" key="1">
    <source>
        <dbReference type="SAM" id="Phobius"/>
    </source>
</evidence>
<dbReference type="EMBL" id="BX284604">
    <property type="protein sequence ID" value="CAI79274.1"/>
    <property type="molecule type" value="Genomic_DNA"/>
</dbReference>
<dbReference type="PaxDb" id="6239-Y45F10D.16.1"/>
<evidence type="ECO:0000313" key="3">
    <source>
        <dbReference type="Proteomes" id="UP000001940"/>
    </source>
</evidence>
<organism evidence="2 3">
    <name type="scientific">Caenorhabditis elegans</name>
    <dbReference type="NCBI Taxonomy" id="6239"/>
    <lineage>
        <taxon>Eukaryota</taxon>
        <taxon>Metazoa</taxon>
        <taxon>Ecdysozoa</taxon>
        <taxon>Nematoda</taxon>
        <taxon>Chromadorea</taxon>
        <taxon>Rhabditida</taxon>
        <taxon>Rhabditina</taxon>
        <taxon>Rhabditomorpha</taxon>
        <taxon>Rhabditoidea</taxon>
        <taxon>Rhabditidae</taxon>
        <taxon>Peloderinae</taxon>
        <taxon>Caenorhabditis</taxon>
    </lineage>
</organism>
<dbReference type="AlphaFoldDB" id="Q56VZ8"/>
<feature type="transmembrane region" description="Helical" evidence="1">
    <location>
        <begin position="20"/>
        <end position="41"/>
    </location>
</feature>
<dbReference type="RefSeq" id="NP_001023473.1">
    <property type="nucleotide sequence ID" value="NM_001028302.2"/>
</dbReference>
<dbReference type="WormBase" id="Y45F10D.16">
    <property type="protein sequence ID" value="CE38446"/>
    <property type="gene ID" value="WBGene00044257"/>
</dbReference>
<reference evidence="2 3" key="1">
    <citation type="journal article" date="1998" name="Science">
        <title>Genome sequence of the nematode C. elegans: a platform for investigating biology.</title>
        <authorList>
            <consortium name="The C. elegans sequencing consortium"/>
            <person name="Sulson J.E."/>
            <person name="Waterston R."/>
        </authorList>
    </citation>
    <scope>NUCLEOTIDE SEQUENCE [LARGE SCALE GENOMIC DNA]</scope>
    <source>
        <strain evidence="2 3">Bristol N2</strain>
    </source>
</reference>
<keyword evidence="1 2" id="KW-0812">Transmembrane</keyword>
<dbReference type="AGR" id="WB:WBGene00044257"/>
<keyword evidence="1" id="KW-0472">Membrane</keyword>
<dbReference type="Proteomes" id="UP000001940">
    <property type="component" value="Chromosome IV"/>
</dbReference>